<comment type="function">
    <text evidence="7">This protein is part of the stalk that links CF(0) to CF(1). It either transmits conformational changes from CF(0) to CF(1) or is implicated in proton conduction.</text>
</comment>
<evidence type="ECO:0000256" key="7">
    <source>
        <dbReference type="HAMAP-Rule" id="MF_01416"/>
    </source>
</evidence>
<dbReference type="NCBIfam" id="TIGR01145">
    <property type="entry name" value="ATP_synt_delta"/>
    <property type="match status" value="1"/>
</dbReference>
<comment type="function">
    <text evidence="7">F(1)F(0) ATP synthase produces ATP from ADP in the presence of a proton or sodium gradient. F-type ATPases consist of two structural domains, F(1) containing the extramembraneous catalytic core and F(0) containing the membrane proton channel, linked together by a central stalk and a peripheral stalk. During catalysis, ATP synthesis in the catalytic domain of F(1) is coupled via a rotary mechanism of the central stalk subunits to proton translocation.</text>
</comment>
<keyword evidence="3 7" id="KW-0375">Hydrogen ion transport</keyword>
<comment type="subcellular location">
    <subcellularLocation>
        <location evidence="7">Cell membrane</location>
        <topology evidence="7">Peripheral membrane protein</topology>
    </subcellularLocation>
    <subcellularLocation>
        <location evidence="1">Membrane</location>
    </subcellularLocation>
</comment>
<keyword evidence="2 7" id="KW-0813">Transport</keyword>
<name>A0A931PW19_FIMGI</name>
<gene>
    <name evidence="7 8" type="primary">atpH</name>
    <name evidence="8" type="ORF">HYR64_07015</name>
</gene>
<dbReference type="PRINTS" id="PR00125">
    <property type="entry name" value="ATPASEDELTA"/>
</dbReference>
<dbReference type="GO" id="GO:0005886">
    <property type="term" value="C:plasma membrane"/>
    <property type="evidence" value="ECO:0007669"/>
    <property type="project" value="UniProtKB-SubCell"/>
</dbReference>
<dbReference type="AlphaFoldDB" id="A0A931PW19"/>
<evidence type="ECO:0000313" key="9">
    <source>
        <dbReference type="Proteomes" id="UP000727962"/>
    </source>
</evidence>
<dbReference type="SUPFAM" id="SSF47928">
    <property type="entry name" value="N-terminal domain of the delta subunit of the F1F0-ATP synthase"/>
    <property type="match status" value="1"/>
</dbReference>
<reference evidence="8" key="1">
    <citation type="submission" date="2020-07" db="EMBL/GenBank/DDBJ databases">
        <title>Huge and variable diversity of episymbiotic CPR bacteria and DPANN archaea in groundwater ecosystems.</title>
        <authorList>
            <person name="He C.Y."/>
            <person name="Keren R."/>
            <person name="Whittaker M."/>
            <person name="Farag I.F."/>
            <person name="Doudna J."/>
            <person name="Cate J.H.D."/>
            <person name="Banfield J.F."/>
        </authorList>
    </citation>
    <scope>NUCLEOTIDE SEQUENCE</scope>
    <source>
        <strain evidence="8">NC_groundwater_17_Pr7_B-0.1um_64_12</strain>
    </source>
</reference>
<evidence type="ECO:0000256" key="6">
    <source>
        <dbReference type="ARBA" id="ARBA00023310"/>
    </source>
</evidence>
<dbReference type="Pfam" id="PF00213">
    <property type="entry name" value="OSCP"/>
    <property type="match status" value="1"/>
</dbReference>
<dbReference type="Proteomes" id="UP000727962">
    <property type="component" value="Unassembled WGS sequence"/>
</dbReference>
<comment type="caution">
    <text evidence="8">The sequence shown here is derived from an EMBL/GenBank/DDBJ whole genome shotgun (WGS) entry which is preliminary data.</text>
</comment>
<dbReference type="Gene3D" id="1.10.520.20">
    <property type="entry name" value="N-terminal domain of the delta subunit of the F1F0-ATP synthase"/>
    <property type="match status" value="1"/>
</dbReference>
<evidence type="ECO:0000313" key="8">
    <source>
        <dbReference type="EMBL" id="MBI1756840.1"/>
    </source>
</evidence>
<keyword evidence="5 7" id="KW-0472">Membrane</keyword>
<comment type="similarity">
    <text evidence="7">Belongs to the ATPase delta chain family.</text>
</comment>
<dbReference type="InterPro" id="IPR026015">
    <property type="entry name" value="ATP_synth_OSCP/delta_N_sf"/>
</dbReference>
<proteinExistence type="inferred from homology"/>
<evidence type="ECO:0000256" key="5">
    <source>
        <dbReference type="ARBA" id="ARBA00023136"/>
    </source>
</evidence>
<sequence>MQDRRVARRYAAALFATALRYDVVKSVEEDLAGIVGLLSHDKGFRGFLLSPYVGREEKLKIAEKLFSDRVTALTMQALRLMLEKRREGEVEALREEFVTLRRRHDGVIFATVSSAEALDKDQQKQVVAKVGLITGKAIEPHFLVDPRLIGGVKVAFENIVLDGTLRGSLNLLGDRLRHDVLMQT</sequence>
<dbReference type="InterPro" id="IPR000711">
    <property type="entry name" value="ATPase_OSCP/dsu"/>
</dbReference>
<dbReference type="GO" id="GO:0045259">
    <property type="term" value="C:proton-transporting ATP synthase complex"/>
    <property type="evidence" value="ECO:0007669"/>
    <property type="project" value="UniProtKB-KW"/>
</dbReference>
<keyword evidence="4 7" id="KW-0406">Ion transport</keyword>
<organism evidence="8 9">
    <name type="scientific">Fimbriimonas ginsengisoli</name>
    <dbReference type="NCBI Taxonomy" id="1005039"/>
    <lineage>
        <taxon>Bacteria</taxon>
        <taxon>Bacillati</taxon>
        <taxon>Armatimonadota</taxon>
        <taxon>Fimbriimonadia</taxon>
        <taxon>Fimbriimonadales</taxon>
        <taxon>Fimbriimonadaceae</taxon>
        <taxon>Fimbriimonas</taxon>
    </lineage>
</organism>
<dbReference type="HAMAP" id="MF_01416">
    <property type="entry name" value="ATP_synth_delta_bact"/>
    <property type="match status" value="1"/>
</dbReference>
<evidence type="ECO:0000256" key="2">
    <source>
        <dbReference type="ARBA" id="ARBA00022448"/>
    </source>
</evidence>
<dbReference type="PANTHER" id="PTHR11910">
    <property type="entry name" value="ATP SYNTHASE DELTA CHAIN"/>
    <property type="match status" value="1"/>
</dbReference>
<keyword evidence="6 7" id="KW-0066">ATP synthesis</keyword>
<dbReference type="EMBL" id="JACOSL010000040">
    <property type="protein sequence ID" value="MBI1756840.1"/>
    <property type="molecule type" value="Genomic_DNA"/>
</dbReference>
<dbReference type="GO" id="GO:0046933">
    <property type="term" value="F:proton-transporting ATP synthase activity, rotational mechanism"/>
    <property type="evidence" value="ECO:0007669"/>
    <property type="project" value="UniProtKB-UniRule"/>
</dbReference>
<evidence type="ECO:0000256" key="3">
    <source>
        <dbReference type="ARBA" id="ARBA00022781"/>
    </source>
</evidence>
<protein>
    <recommendedName>
        <fullName evidence="7">ATP synthase subunit delta</fullName>
    </recommendedName>
    <alternativeName>
        <fullName evidence="7">ATP synthase F(1) sector subunit delta</fullName>
    </alternativeName>
    <alternativeName>
        <fullName evidence="7">F-type ATPase subunit delta</fullName>
        <shortName evidence="7">F-ATPase subunit delta</shortName>
    </alternativeName>
</protein>
<keyword evidence="7" id="KW-1003">Cell membrane</keyword>
<accession>A0A931PW19</accession>
<evidence type="ECO:0000256" key="1">
    <source>
        <dbReference type="ARBA" id="ARBA00004370"/>
    </source>
</evidence>
<keyword evidence="7" id="KW-0139">CF(1)</keyword>
<evidence type="ECO:0000256" key="4">
    <source>
        <dbReference type="ARBA" id="ARBA00023065"/>
    </source>
</evidence>